<dbReference type="AlphaFoldDB" id="A0A840XT61"/>
<evidence type="ECO:0000313" key="2">
    <source>
        <dbReference type="Proteomes" id="UP000562254"/>
    </source>
</evidence>
<keyword evidence="2" id="KW-1185">Reference proteome</keyword>
<reference evidence="1 2" key="1">
    <citation type="submission" date="2020-08" db="EMBL/GenBank/DDBJ databases">
        <title>Genomic Encyclopedia of Type Strains, Phase IV (KMG-IV): sequencing the most valuable type-strain genomes for metagenomic binning, comparative biology and taxonomic classification.</title>
        <authorList>
            <person name="Goeker M."/>
        </authorList>
    </citation>
    <scope>NUCLEOTIDE SEQUENCE [LARGE SCALE GENOMIC DNA]</scope>
    <source>
        <strain evidence="1 2">DSM 25895</strain>
    </source>
</reference>
<protein>
    <submittedName>
        <fullName evidence="1">Uncharacterized protein</fullName>
    </submittedName>
</protein>
<evidence type="ECO:0000313" key="1">
    <source>
        <dbReference type="EMBL" id="MBB5691745.1"/>
    </source>
</evidence>
<sequence length="196" mass="21378">MTTEGDPAIRATPRLTLQAAAAATAPVVAPVVLCELDFATGPFRVWTGLGDLSWAGLTFEGIGDLGAMSEVEETVELRAVRLTLTLSPVPQEVIDIALAERSFRLRPARLWLALLDAGGAFVADPFPLWAGLMDTMEVVDGPEPRVALACESRLVDLERAEVRRYTDPDQQAEYPGDRFFEYVPALQDAEIRLPAR</sequence>
<dbReference type="EMBL" id="JACIJE010000016">
    <property type="protein sequence ID" value="MBB5691745.1"/>
    <property type="molecule type" value="Genomic_DNA"/>
</dbReference>
<organism evidence="1 2">
    <name type="scientific">Neoroseomonas alkaliterrae</name>
    <dbReference type="NCBI Taxonomy" id="1452450"/>
    <lineage>
        <taxon>Bacteria</taxon>
        <taxon>Pseudomonadati</taxon>
        <taxon>Pseudomonadota</taxon>
        <taxon>Alphaproteobacteria</taxon>
        <taxon>Acetobacterales</taxon>
        <taxon>Acetobacteraceae</taxon>
        <taxon>Neoroseomonas</taxon>
    </lineage>
</organism>
<comment type="caution">
    <text evidence="1">The sequence shown here is derived from an EMBL/GenBank/DDBJ whole genome shotgun (WGS) entry which is preliminary data.</text>
</comment>
<dbReference type="Proteomes" id="UP000562254">
    <property type="component" value="Unassembled WGS sequence"/>
</dbReference>
<accession>A0A840XT61</accession>
<gene>
    <name evidence="1" type="ORF">FHS88_003906</name>
</gene>
<name>A0A840XT61_9PROT</name>
<dbReference type="RefSeq" id="WP_338146675.1">
    <property type="nucleotide sequence ID" value="NZ_JAAEDJ010000022.1"/>
</dbReference>
<proteinExistence type="predicted"/>